<evidence type="ECO:0000259" key="2">
    <source>
        <dbReference type="Pfam" id="PF13400"/>
    </source>
</evidence>
<dbReference type="InterPro" id="IPR028087">
    <property type="entry name" value="Tad_N"/>
</dbReference>
<dbReference type="InterPro" id="IPR042302">
    <property type="entry name" value="E1_FCCH_sf"/>
</dbReference>
<reference evidence="3 4" key="1">
    <citation type="submission" date="2017-07" db="EMBL/GenBank/DDBJ databases">
        <authorList>
            <person name="Sun Z.S."/>
            <person name="Albrecht U."/>
            <person name="Echele G."/>
            <person name="Lee C.C."/>
        </authorList>
    </citation>
    <scope>NUCLEOTIDE SEQUENCE [LARGE SCALE GENOMIC DNA]</scope>
    <source>
        <strain evidence="3 4">CGMCC 1.12710</strain>
    </source>
</reference>
<dbReference type="Pfam" id="PF13400">
    <property type="entry name" value="Tad"/>
    <property type="match status" value="1"/>
</dbReference>
<sequence length="665" mass="71892">MTVYRNQRMSRGDGCAARRDGKLKRRIRRFAAARDGNIAIMFVFMLGALMLFVGGAVDFTRYNMVRADLVESMDAAGLAMAQIDALNGPEIQAAPDREEYLKQQGRKFFYENFKHANWVEDLNIDFELTSSTITPKAAGRVRTLFLHIGEMLQSGGDKLTYLNLNTETQIVRRDDGNIEVAMVMDITGSMSGQRIADLKAAAKEMIDIVVRDDQSEWYSKAALIPYSMGVNVGGYANQIRGSAAGPIAITNIARADIGSPVNITNIRTDYNPVRVYTSSSQGFSNGDTVCIEDVDSSGYGSNKLEDQVNDKAFTVSNVTSSTFRLDGVNGSSWSGSYQSGGVVRECKVIVTASGHGFSTDDYVHINGVVGVDDVNNNTTNSCPDANDDDVCDGKAWRIEKIDNNTFALKDLFKGVRYDGYVSGGSAWCTVPGCEYHLFPRASDGRKKIFQITTCVSERVGSQVYTDAPPSIAYVGRIYKGSENTCPAEPIVPLSTDKAALKASIDAYNAAGSTAGQIGIAWGWYMISPNFGYLFPSESVPAPYDDDETTKVVVIMTDGEFNTPYCQGVIAKNAASGSGSSANKINCDATNGDPYAQALSLCSAMKDEGVVVYTIGFDISSSAEVTNLLTNCASGPDNVYFAATGDELRDIYRAIGSEITKLHISK</sequence>
<dbReference type="EMBL" id="FZQA01000002">
    <property type="protein sequence ID" value="SNT71950.1"/>
    <property type="molecule type" value="Genomic_DNA"/>
</dbReference>
<dbReference type="RefSeq" id="WP_089411494.1">
    <property type="nucleotide sequence ID" value="NZ_FZQA01000002.1"/>
</dbReference>
<evidence type="ECO:0000313" key="4">
    <source>
        <dbReference type="Proteomes" id="UP000198346"/>
    </source>
</evidence>
<keyword evidence="4" id="KW-1185">Reference proteome</keyword>
<evidence type="ECO:0000313" key="3">
    <source>
        <dbReference type="EMBL" id="SNT71950.1"/>
    </source>
</evidence>
<dbReference type="Proteomes" id="UP000198346">
    <property type="component" value="Unassembled WGS sequence"/>
</dbReference>
<organism evidence="3 4">
    <name type="scientific">Amphiplicatus metriothermophilus</name>
    <dbReference type="NCBI Taxonomy" id="1519374"/>
    <lineage>
        <taxon>Bacteria</taxon>
        <taxon>Pseudomonadati</taxon>
        <taxon>Pseudomonadota</taxon>
        <taxon>Alphaproteobacteria</taxon>
        <taxon>Parvularculales</taxon>
        <taxon>Parvularculaceae</taxon>
        <taxon>Amphiplicatus</taxon>
    </lineage>
</organism>
<dbReference type="OrthoDB" id="7522752at2"/>
<gene>
    <name evidence="3" type="ORF">SAMN06297382_0972</name>
</gene>
<evidence type="ECO:0000256" key="1">
    <source>
        <dbReference type="SAM" id="Phobius"/>
    </source>
</evidence>
<name>A0A239PP68_9PROT</name>
<accession>A0A239PP68</accession>
<dbReference type="AlphaFoldDB" id="A0A239PP68"/>
<keyword evidence="1" id="KW-0812">Transmembrane</keyword>
<dbReference type="InterPro" id="IPR036465">
    <property type="entry name" value="vWFA_dom_sf"/>
</dbReference>
<feature type="domain" description="Putative Flp pilus-assembly TadG-like N-terminal" evidence="2">
    <location>
        <begin position="36"/>
        <end position="79"/>
    </location>
</feature>
<dbReference type="SUPFAM" id="SSF53300">
    <property type="entry name" value="vWA-like"/>
    <property type="match status" value="1"/>
</dbReference>
<dbReference type="Gene3D" id="2.40.30.180">
    <property type="entry name" value="Ubiquitin-activating enzyme E1, FCCH domain"/>
    <property type="match status" value="2"/>
</dbReference>
<keyword evidence="1" id="KW-1133">Transmembrane helix</keyword>
<keyword evidence="1" id="KW-0472">Membrane</keyword>
<protein>
    <submittedName>
        <fullName evidence="3">Flp pilus assembly protein TadG</fullName>
    </submittedName>
</protein>
<dbReference type="Gene3D" id="3.40.50.410">
    <property type="entry name" value="von Willebrand factor, type A domain"/>
    <property type="match status" value="1"/>
</dbReference>
<proteinExistence type="predicted"/>
<feature type="transmembrane region" description="Helical" evidence="1">
    <location>
        <begin position="38"/>
        <end position="57"/>
    </location>
</feature>